<sequence>MATTRLEVMGRKATLRPGAGSHFWQLVWVAGCVEAQSRSVAVGGLLILAARLTTPRTPITVS</sequence>
<dbReference type="AlphaFoldDB" id="A0A848L6B0"/>
<reference evidence="1 2" key="1">
    <citation type="submission" date="2020-04" db="EMBL/GenBank/DDBJ databases">
        <title>Draft genome of Pyxidicoccus fallax type strain.</title>
        <authorList>
            <person name="Whitworth D.E."/>
        </authorList>
    </citation>
    <scope>NUCLEOTIDE SEQUENCE [LARGE SCALE GENOMIC DNA]</scope>
    <source>
        <strain evidence="1 2">DSM 14698</strain>
    </source>
</reference>
<proteinExistence type="predicted"/>
<dbReference type="EMBL" id="JABBJJ010000014">
    <property type="protein sequence ID" value="NMO14204.1"/>
    <property type="molecule type" value="Genomic_DNA"/>
</dbReference>
<comment type="caution">
    <text evidence="1">The sequence shown here is derived from an EMBL/GenBank/DDBJ whole genome shotgun (WGS) entry which is preliminary data.</text>
</comment>
<name>A0A848L6B0_9BACT</name>
<organism evidence="1 2">
    <name type="scientific">Pyxidicoccus fallax</name>
    <dbReference type="NCBI Taxonomy" id="394095"/>
    <lineage>
        <taxon>Bacteria</taxon>
        <taxon>Pseudomonadati</taxon>
        <taxon>Myxococcota</taxon>
        <taxon>Myxococcia</taxon>
        <taxon>Myxococcales</taxon>
        <taxon>Cystobacterineae</taxon>
        <taxon>Myxococcaceae</taxon>
        <taxon>Pyxidicoccus</taxon>
    </lineage>
</organism>
<keyword evidence="2" id="KW-1185">Reference proteome</keyword>
<evidence type="ECO:0000313" key="1">
    <source>
        <dbReference type="EMBL" id="NMO14204.1"/>
    </source>
</evidence>
<evidence type="ECO:0000313" key="2">
    <source>
        <dbReference type="Proteomes" id="UP000518300"/>
    </source>
</evidence>
<dbReference type="RefSeq" id="WP_169343502.1">
    <property type="nucleotide sequence ID" value="NZ_JABBJJ010000014.1"/>
</dbReference>
<gene>
    <name evidence="1" type="ORF">HG543_04935</name>
</gene>
<dbReference type="Proteomes" id="UP000518300">
    <property type="component" value="Unassembled WGS sequence"/>
</dbReference>
<dbReference type="PROSITE" id="PS51257">
    <property type="entry name" value="PROKAR_LIPOPROTEIN"/>
    <property type="match status" value="1"/>
</dbReference>
<accession>A0A848L6B0</accession>
<protein>
    <submittedName>
        <fullName evidence="1">Uncharacterized protein</fullName>
    </submittedName>
</protein>